<feature type="compositionally biased region" description="Polar residues" evidence="1">
    <location>
        <begin position="168"/>
        <end position="179"/>
    </location>
</feature>
<proteinExistence type="predicted"/>
<dbReference type="STRING" id="1531966.A0A0A1T2L9"/>
<dbReference type="AlphaFoldDB" id="A0A0A1T2L9"/>
<feature type="compositionally biased region" description="Polar residues" evidence="1">
    <location>
        <begin position="497"/>
        <end position="536"/>
    </location>
</feature>
<organism evidence="2 3">
    <name type="scientific">[Torrubiella] hemipterigena</name>
    <dbReference type="NCBI Taxonomy" id="1531966"/>
    <lineage>
        <taxon>Eukaryota</taxon>
        <taxon>Fungi</taxon>
        <taxon>Dikarya</taxon>
        <taxon>Ascomycota</taxon>
        <taxon>Pezizomycotina</taxon>
        <taxon>Sordariomycetes</taxon>
        <taxon>Hypocreomycetidae</taxon>
        <taxon>Hypocreales</taxon>
        <taxon>Clavicipitaceae</taxon>
        <taxon>Clavicipitaceae incertae sedis</taxon>
        <taxon>'Torrubiella' clade</taxon>
    </lineage>
</organism>
<feature type="compositionally biased region" description="Low complexity" evidence="1">
    <location>
        <begin position="469"/>
        <end position="489"/>
    </location>
</feature>
<feature type="region of interest" description="Disordered" evidence="1">
    <location>
        <begin position="288"/>
        <end position="558"/>
    </location>
</feature>
<feature type="compositionally biased region" description="Low complexity" evidence="1">
    <location>
        <begin position="395"/>
        <end position="410"/>
    </location>
</feature>
<name>A0A0A1T2L9_9HYPO</name>
<feature type="region of interest" description="Disordered" evidence="1">
    <location>
        <begin position="138"/>
        <end position="195"/>
    </location>
</feature>
<keyword evidence="3" id="KW-1185">Reference proteome</keyword>
<feature type="compositionally biased region" description="Basic and acidic residues" evidence="1">
    <location>
        <begin position="336"/>
        <end position="358"/>
    </location>
</feature>
<dbReference type="HOGENOM" id="CLU_013856_1_0_1"/>
<evidence type="ECO:0000313" key="3">
    <source>
        <dbReference type="Proteomes" id="UP000039046"/>
    </source>
</evidence>
<dbReference type="OrthoDB" id="2587563at2759"/>
<dbReference type="EMBL" id="CDHN01000002">
    <property type="protein sequence ID" value="CEJ88889.1"/>
    <property type="molecule type" value="Genomic_DNA"/>
</dbReference>
<evidence type="ECO:0000256" key="1">
    <source>
        <dbReference type="SAM" id="MobiDB-lite"/>
    </source>
</evidence>
<dbReference type="Proteomes" id="UP000039046">
    <property type="component" value="Unassembled WGS sequence"/>
</dbReference>
<gene>
    <name evidence="2" type="ORF">VHEMI04912</name>
</gene>
<dbReference type="UniPathway" id="UPA00143"/>
<reference evidence="2 3" key="1">
    <citation type="journal article" date="2015" name="Genome Announc.">
        <title>Draft Genome Sequence and Gene Annotation of the Entomopathogenic Fungus Verticillium hemipterigenum.</title>
        <authorList>
            <person name="Horn F."/>
            <person name="Habel A."/>
            <person name="Scharf D.H."/>
            <person name="Dworschak J."/>
            <person name="Brakhage A.A."/>
            <person name="Guthke R."/>
            <person name="Hertweck C."/>
            <person name="Linde J."/>
        </authorList>
    </citation>
    <scope>NUCLEOTIDE SEQUENCE [LARGE SCALE GENOMIC DNA]</scope>
</reference>
<dbReference type="SUPFAM" id="SSF46785">
    <property type="entry name" value="Winged helix' DNA-binding domain"/>
    <property type="match status" value="1"/>
</dbReference>
<accession>A0A0A1T2L9</accession>
<protein>
    <submittedName>
        <fullName evidence="2">Uncharacterized protein</fullName>
    </submittedName>
</protein>
<evidence type="ECO:0000313" key="2">
    <source>
        <dbReference type="EMBL" id="CEJ88889.1"/>
    </source>
</evidence>
<dbReference type="InterPro" id="IPR036390">
    <property type="entry name" value="WH_DNA-bd_sf"/>
</dbReference>
<dbReference type="GO" id="GO:0016567">
    <property type="term" value="P:protein ubiquitination"/>
    <property type="evidence" value="ECO:0007669"/>
    <property type="project" value="UniProtKB-UniPathway"/>
</dbReference>
<sequence>MTSLKIKDAGWALKPPADDASLPPQAFGLTLSSNVIEDMIKAAQNNQSIELSLGKSPTLHYGSKSYKIQNPADDAPCEFYLSRPYESTKMAIRLPHTGSLFTKVKLPGKPLSSKVAGMSGKSSGLEHDMETLQNGMAAHEAARDKTQVVDRLTSTKRSTKTKNGLLSGFTSGSSRSKPTSPGHKPNPSPSATPVLSATQLAMERAKEQRFVLVHELAVKERSSDYLKNKWQGKPEEFSSALEKVADYNSDSKSWSMRKGHWKELDVWKYDYQDQDERQKAIDNAIRQYDKQRLSSSEPEWQKLLPKEERGQGKCLSRLQANIAKGPPQPAPKIKIQKADDSSTSRDDIDSVSSERSRIGGEPMSRSNSSSLSAKAKKLNDFAKKASSTTIKAPLSKKTSPVKAKPAAAKANGGKYLSQEIIVNSDSSGDEIPLARQKPVVSKVTASRPPPPSQPKSQPSKRPRDDDDSSSSSGTPLSKRLKQKQPLLSSKLKDRPSDANQRGRNGTTAHSSTAPRAKNTSPTKSSPLASSPPTNASDMEADRPAPSKKRKAETDTKASMIKRRAVDSLSTAVVNKANKFKLYYSKYEALHYEVASLDNPPEDKVSHLLSMRGALESMKKEIYRECSPV</sequence>